<dbReference type="InterPro" id="IPR050190">
    <property type="entry name" value="UPF0213_domain"/>
</dbReference>
<dbReference type="PATRIC" id="fig|1316928.3.peg.3127"/>
<proteinExistence type="inferred from homology"/>
<dbReference type="InterPro" id="IPR000305">
    <property type="entry name" value="GIY-YIG_endonuc"/>
</dbReference>
<dbReference type="PANTHER" id="PTHR34477:SF1">
    <property type="entry name" value="UPF0213 PROTEIN YHBQ"/>
    <property type="match status" value="1"/>
</dbReference>
<dbReference type="Pfam" id="PF01541">
    <property type="entry name" value="GIY-YIG"/>
    <property type="match status" value="1"/>
</dbReference>
<dbReference type="RefSeq" id="WP_010843504.1">
    <property type="nucleotide sequence ID" value="NZ_AQPW01000019.1"/>
</dbReference>
<evidence type="ECO:0000256" key="1">
    <source>
        <dbReference type="ARBA" id="ARBA00007435"/>
    </source>
</evidence>
<dbReference type="CDD" id="cd10456">
    <property type="entry name" value="GIY-YIG_UPF0213"/>
    <property type="match status" value="1"/>
</dbReference>
<dbReference type="GO" id="GO:0004519">
    <property type="term" value="F:endonuclease activity"/>
    <property type="evidence" value="ECO:0007669"/>
    <property type="project" value="UniProtKB-KW"/>
</dbReference>
<keyword evidence="3" id="KW-0378">Hydrolase</keyword>
<evidence type="ECO:0000259" key="2">
    <source>
        <dbReference type="PROSITE" id="PS50164"/>
    </source>
</evidence>
<dbReference type="OrthoDB" id="9797095at2"/>
<dbReference type="Proteomes" id="UP000013569">
    <property type="component" value="Unassembled WGS sequence"/>
</dbReference>
<name>R7Y831_9ACTN</name>
<organism evidence="3 4">
    <name type="scientific">Gordonia terrae C-6</name>
    <dbReference type="NCBI Taxonomy" id="1316928"/>
    <lineage>
        <taxon>Bacteria</taxon>
        <taxon>Bacillati</taxon>
        <taxon>Actinomycetota</taxon>
        <taxon>Actinomycetes</taxon>
        <taxon>Mycobacteriales</taxon>
        <taxon>Gordoniaceae</taxon>
        <taxon>Gordonia</taxon>
    </lineage>
</organism>
<dbReference type="Gene3D" id="3.40.1440.10">
    <property type="entry name" value="GIY-YIG endonuclease"/>
    <property type="match status" value="1"/>
</dbReference>
<comment type="caution">
    <text evidence="3">The sequence shown here is derived from an EMBL/GenBank/DDBJ whole genome shotgun (WGS) entry which is preliminary data.</text>
</comment>
<gene>
    <name evidence="3" type="ORF">GTC6_15496</name>
</gene>
<evidence type="ECO:0000313" key="3">
    <source>
        <dbReference type="EMBL" id="EON31849.1"/>
    </source>
</evidence>
<dbReference type="PROSITE" id="PS50164">
    <property type="entry name" value="GIY_YIG"/>
    <property type="match status" value="1"/>
</dbReference>
<dbReference type="EMBL" id="AQPW01000019">
    <property type="protein sequence ID" value="EON31849.1"/>
    <property type="molecule type" value="Genomic_DNA"/>
</dbReference>
<sequence length="100" mass="11358">MAWVYILECADGKYYVGSTRDLDNRLRQHSSAQVGFTARRRPVSLAWSVELSLDDAYAIERRIHGWSRAKKKALIDGDIDLLRSRASRRSGRPRDPGVVA</sequence>
<dbReference type="InterPro" id="IPR035901">
    <property type="entry name" value="GIY-YIG_endonuc_sf"/>
</dbReference>
<reference evidence="3 4" key="1">
    <citation type="journal article" date="2013" name="Genome Announc.">
        <title>Draft Genome Sequence of a Benzothiophene-Desulfurizing Bacterium, Gordona terrae Strain C-6.</title>
        <authorList>
            <person name="Wang W."/>
            <person name="Ma T."/>
            <person name="Ren Y."/>
            <person name="Li G."/>
        </authorList>
    </citation>
    <scope>NUCLEOTIDE SEQUENCE [LARGE SCALE GENOMIC DNA]</scope>
    <source>
        <strain evidence="3 4">C-6</strain>
    </source>
</reference>
<protein>
    <submittedName>
        <fullName evidence="3">Putative endonuclease</fullName>
    </submittedName>
</protein>
<dbReference type="AlphaFoldDB" id="R7Y831"/>
<keyword evidence="3" id="KW-0540">Nuclease</keyword>
<dbReference type="SUPFAM" id="SSF82771">
    <property type="entry name" value="GIY-YIG endonuclease"/>
    <property type="match status" value="1"/>
</dbReference>
<feature type="domain" description="GIY-YIG" evidence="2">
    <location>
        <begin position="1"/>
        <end position="73"/>
    </location>
</feature>
<dbReference type="PANTHER" id="PTHR34477">
    <property type="entry name" value="UPF0213 PROTEIN YHBQ"/>
    <property type="match status" value="1"/>
</dbReference>
<keyword evidence="3" id="KW-0255">Endonuclease</keyword>
<comment type="similarity">
    <text evidence="1">Belongs to the UPF0213 family.</text>
</comment>
<evidence type="ECO:0000313" key="4">
    <source>
        <dbReference type="Proteomes" id="UP000013569"/>
    </source>
</evidence>
<accession>R7Y831</accession>